<dbReference type="InterPro" id="IPR028978">
    <property type="entry name" value="Chorismate_lyase_/UTRA_dom_sf"/>
</dbReference>
<dbReference type="AlphaFoldDB" id="A0A4D4KTN3"/>
<name>A0A4D4KTN3_9ACTN</name>
<evidence type="ECO:0000313" key="5">
    <source>
        <dbReference type="EMBL" id="GDY49219.1"/>
    </source>
</evidence>
<evidence type="ECO:0000313" key="6">
    <source>
        <dbReference type="Proteomes" id="UP000299290"/>
    </source>
</evidence>
<proteinExistence type="predicted"/>
<dbReference type="GO" id="GO:0045892">
    <property type="term" value="P:negative regulation of DNA-templated transcription"/>
    <property type="evidence" value="ECO:0007669"/>
    <property type="project" value="TreeGrafter"/>
</dbReference>
<sequence length="247" mass="26526">MADGSSRAAPYLRVAAAFRARITDGTWTHGERLPSRGELGSEFGVGENVVRRAQELLITERLLEGRAGSGTYVRAPYQRRTMLRTPATSMAGLGADGTYEADSIAKVPAPPDIGKRLAEEPGALCVRTVYEVFVDRQPALLCTSWEPMAITGGTVIVLPEGGPLAGRGVAARMAHLGITVERAVETLRPVHVERDQAQLLGVPAGTLATLIQRTHYSTDGRPVETADLLIPADRWHITYDIPVPPAT</sequence>
<dbReference type="InterPro" id="IPR000524">
    <property type="entry name" value="Tscrpt_reg_HTH_GntR"/>
</dbReference>
<feature type="domain" description="HTH gntR-type" evidence="4">
    <location>
        <begin position="8"/>
        <end position="76"/>
    </location>
</feature>
<organism evidence="5 6">
    <name type="scientific">Streptomyces antimycoticus</name>
    <dbReference type="NCBI Taxonomy" id="68175"/>
    <lineage>
        <taxon>Bacteria</taxon>
        <taxon>Bacillati</taxon>
        <taxon>Actinomycetota</taxon>
        <taxon>Actinomycetes</taxon>
        <taxon>Kitasatosporales</taxon>
        <taxon>Streptomycetaceae</taxon>
        <taxon>Streptomyces</taxon>
        <taxon>Streptomyces violaceusniger group</taxon>
    </lineage>
</organism>
<protein>
    <submittedName>
        <fullName evidence="5">GntR family transcriptional regulator</fullName>
    </submittedName>
</protein>
<evidence type="ECO:0000256" key="1">
    <source>
        <dbReference type="ARBA" id="ARBA00023015"/>
    </source>
</evidence>
<evidence type="ECO:0000256" key="3">
    <source>
        <dbReference type="ARBA" id="ARBA00023163"/>
    </source>
</evidence>
<dbReference type="SUPFAM" id="SSF64288">
    <property type="entry name" value="Chorismate lyase-like"/>
    <property type="match status" value="1"/>
</dbReference>
<dbReference type="InterPro" id="IPR050679">
    <property type="entry name" value="Bact_HTH_transcr_reg"/>
</dbReference>
<dbReference type="PROSITE" id="PS50949">
    <property type="entry name" value="HTH_GNTR"/>
    <property type="match status" value="1"/>
</dbReference>
<keyword evidence="3" id="KW-0804">Transcription</keyword>
<gene>
    <name evidence="5" type="ORF">SANT12839_101010</name>
</gene>
<dbReference type="InterPro" id="IPR011663">
    <property type="entry name" value="UTRA"/>
</dbReference>
<dbReference type="SUPFAM" id="SSF46785">
    <property type="entry name" value="Winged helix' DNA-binding domain"/>
    <property type="match status" value="1"/>
</dbReference>
<dbReference type="SMART" id="SM00866">
    <property type="entry name" value="UTRA"/>
    <property type="match status" value="1"/>
</dbReference>
<dbReference type="SMART" id="SM00345">
    <property type="entry name" value="HTH_GNTR"/>
    <property type="match status" value="1"/>
</dbReference>
<dbReference type="Gene3D" id="1.10.10.10">
    <property type="entry name" value="Winged helix-like DNA-binding domain superfamily/Winged helix DNA-binding domain"/>
    <property type="match status" value="1"/>
</dbReference>
<dbReference type="Pfam" id="PF00392">
    <property type="entry name" value="GntR"/>
    <property type="match status" value="1"/>
</dbReference>
<accession>A0A4D4KTN3</accession>
<dbReference type="GO" id="GO:0003677">
    <property type="term" value="F:DNA binding"/>
    <property type="evidence" value="ECO:0007669"/>
    <property type="project" value="UniProtKB-KW"/>
</dbReference>
<dbReference type="Proteomes" id="UP000299290">
    <property type="component" value="Unassembled WGS sequence"/>
</dbReference>
<dbReference type="RefSeq" id="WP_137970570.1">
    <property type="nucleotide sequence ID" value="NZ_BJHV01000003.1"/>
</dbReference>
<reference evidence="5 6" key="1">
    <citation type="journal article" date="2020" name="Int. J. Syst. Evol. Microbiol.">
        <title>Reclassification of Streptomyces castelarensis and Streptomyces sporoclivatus as later heterotypic synonyms of Streptomyces antimycoticus.</title>
        <authorList>
            <person name="Komaki H."/>
            <person name="Tamura T."/>
        </authorList>
    </citation>
    <scope>NUCLEOTIDE SEQUENCE [LARGE SCALE GENOMIC DNA]</scope>
    <source>
        <strain evidence="5 6">NBRC 12839</strain>
    </source>
</reference>
<dbReference type="InterPro" id="IPR036390">
    <property type="entry name" value="WH_DNA-bd_sf"/>
</dbReference>
<dbReference type="PANTHER" id="PTHR44846">
    <property type="entry name" value="MANNOSYL-D-GLYCERATE TRANSPORT/METABOLISM SYSTEM REPRESSOR MNGR-RELATED"/>
    <property type="match status" value="1"/>
</dbReference>
<dbReference type="CDD" id="cd07377">
    <property type="entry name" value="WHTH_GntR"/>
    <property type="match status" value="1"/>
</dbReference>
<dbReference type="InterPro" id="IPR036388">
    <property type="entry name" value="WH-like_DNA-bd_sf"/>
</dbReference>
<evidence type="ECO:0000259" key="4">
    <source>
        <dbReference type="PROSITE" id="PS50949"/>
    </source>
</evidence>
<keyword evidence="1" id="KW-0805">Transcription regulation</keyword>
<dbReference type="PANTHER" id="PTHR44846:SF17">
    <property type="entry name" value="GNTR-FAMILY TRANSCRIPTIONAL REGULATOR"/>
    <property type="match status" value="1"/>
</dbReference>
<keyword evidence="6" id="KW-1185">Reference proteome</keyword>
<dbReference type="Pfam" id="PF07702">
    <property type="entry name" value="UTRA"/>
    <property type="match status" value="1"/>
</dbReference>
<keyword evidence="2" id="KW-0238">DNA-binding</keyword>
<evidence type="ECO:0000256" key="2">
    <source>
        <dbReference type="ARBA" id="ARBA00023125"/>
    </source>
</evidence>
<dbReference type="EMBL" id="BJHV01000003">
    <property type="protein sequence ID" value="GDY49219.1"/>
    <property type="molecule type" value="Genomic_DNA"/>
</dbReference>
<comment type="caution">
    <text evidence="5">The sequence shown here is derived from an EMBL/GenBank/DDBJ whole genome shotgun (WGS) entry which is preliminary data.</text>
</comment>
<dbReference type="GO" id="GO:0003700">
    <property type="term" value="F:DNA-binding transcription factor activity"/>
    <property type="evidence" value="ECO:0007669"/>
    <property type="project" value="InterPro"/>
</dbReference>
<dbReference type="Gene3D" id="3.40.1410.10">
    <property type="entry name" value="Chorismate lyase-like"/>
    <property type="match status" value="1"/>
</dbReference>